<dbReference type="InterPro" id="IPR002878">
    <property type="entry name" value="ChsH2_C"/>
</dbReference>
<name>A0ABV8VLN2_9NOCA</name>
<dbReference type="EMBL" id="JBHSDL010000025">
    <property type="protein sequence ID" value="MFC4376196.1"/>
    <property type="molecule type" value="Genomic_DNA"/>
</dbReference>
<evidence type="ECO:0000313" key="5">
    <source>
        <dbReference type="EMBL" id="MFC4376196.1"/>
    </source>
</evidence>
<proteinExistence type="predicted"/>
<gene>
    <name evidence="5" type="ORF">ACFO5K_19040</name>
</gene>
<evidence type="ECO:0000256" key="1">
    <source>
        <dbReference type="SAM" id="MobiDB-lite"/>
    </source>
</evidence>
<dbReference type="CDD" id="cd00829">
    <property type="entry name" value="SCP-x_thiolase"/>
    <property type="match status" value="1"/>
</dbReference>
<dbReference type="Pfam" id="PF12172">
    <property type="entry name" value="zf-ChsH2"/>
    <property type="match status" value="1"/>
</dbReference>
<comment type="caution">
    <text evidence="5">The sequence shown here is derived from an EMBL/GenBank/DDBJ whole genome shotgun (WGS) entry which is preliminary data.</text>
</comment>
<reference evidence="6" key="1">
    <citation type="journal article" date="2019" name="Int. J. Syst. Evol. Microbiol.">
        <title>The Global Catalogue of Microorganisms (GCM) 10K type strain sequencing project: providing services to taxonomists for standard genome sequencing and annotation.</title>
        <authorList>
            <consortium name="The Broad Institute Genomics Platform"/>
            <consortium name="The Broad Institute Genome Sequencing Center for Infectious Disease"/>
            <person name="Wu L."/>
            <person name="Ma J."/>
        </authorList>
    </citation>
    <scope>NUCLEOTIDE SEQUENCE [LARGE SCALE GENOMIC DNA]</scope>
    <source>
        <strain evidence="6">IBRC-M 10490</strain>
    </source>
</reference>
<dbReference type="Gene3D" id="3.40.47.10">
    <property type="match status" value="1"/>
</dbReference>
<sequence length="543" mass="58105">MVTPDNEFFWTSGAEGRLRVQECTACLALIHPPQPVCRYCHGRQLGSRVVSGVATLIGFTVNHRFGLPGLPAPYVVGQVALAEDQRIRLTTNIVDCDPGDLTLGMRVEVVFEQLDDVWLPLFRPTADQPEPEPLPTDEIGPTDYHRHVRPMATVEKFEDRVALTGIGASDLGRRLMRSPASLTIEACERAIADAGLTAADIDGLSSYPGAGNVGGFGEGGGVSAVEAALGLRPTWHNGGIETFGPGGSVIAAMLAVAGGLARHVLCYRTVWESTYNELLKQGRIAAPGGRTASWMTPFGAVSAAHTLAQNTQRHFHRYGTTRETLGWIALNQRANAALTPTAIYREPLTMDDYLSARPITTPFGLYDCDVPCDGAVAVIVSALDTAHDLAKPPIRVEAVGTQILERIEWDQSTLTHEPQVLGQSAHLWSRTTLRPSDVDLAQLYDGFTFNCLSWLEGLGFCGIGEAKDFLDGGHNIARAGLLPLNTHGGQLSHGRTHGMGLLHEAIVQLRGEAGARQIPDARVAVATSGGLTPSGALLLRTDS</sequence>
<protein>
    <submittedName>
        <fullName evidence="5">OB-fold domain-containing protein</fullName>
    </submittedName>
</protein>
<dbReference type="Proteomes" id="UP001595844">
    <property type="component" value="Unassembled WGS sequence"/>
</dbReference>
<dbReference type="InterPro" id="IPR055140">
    <property type="entry name" value="Thiolase_C_2"/>
</dbReference>
<evidence type="ECO:0000259" key="2">
    <source>
        <dbReference type="Pfam" id="PF01796"/>
    </source>
</evidence>
<accession>A0ABV8VLN2</accession>
<dbReference type="SUPFAM" id="SSF53901">
    <property type="entry name" value="Thiolase-like"/>
    <property type="match status" value="2"/>
</dbReference>
<dbReference type="RefSeq" id="WP_378566174.1">
    <property type="nucleotide sequence ID" value="NZ_JBHSDL010000025.1"/>
</dbReference>
<dbReference type="InterPro" id="IPR022002">
    <property type="entry name" value="ChsH2_Znr"/>
</dbReference>
<dbReference type="PANTHER" id="PTHR42870:SF1">
    <property type="entry name" value="NON-SPECIFIC LIPID-TRANSFER PROTEIN-LIKE 2"/>
    <property type="match status" value="1"/>
</dbReference>
<dbReference type="InterPro" id="IPR012340">
    <property type="entry name" value="NA-bd_OB-fold"/>
</dbReference>
<dbReference type="Pfam" id="PF22691">
    <property type="entry name" value="Thiolase_C_1"/>
    <property type="match status" value="1"/>
</dbReference>
<organism evidence="5 6">
    <name type="scientific">Nocardia halotolerans</name>
    <dbReference type="NCBI Taxonomy" id="1755878"/>
    <lineage>
        <taxon>Bacteria</taxon>
        <taxon>Bacillati</taxon>
        <taxon>Actinomycetota</taxon>
        <taxon>Actinomycetes</taxon>
        <taxon>Mycobacteriales</taxon>
        <taxon>Nocardiaceae</taxon>
        <taxon>Nocardia</taxon>
    </lineage>
</organism>
<dbReference type="SUPFAM" id="SSF50249">
    <property type="entry name" value="Nucleic acid-binding proteins"/>
    <property type="match status" value="1"/>
</dbReference>
<feature type="domain" description="Thiolase C-terminal" evidence="4">
    <location>
        <begin position="429"/>
        <end position="533"/>
    </location>
</feature>
<feature type="region of interest" description="Disordered" evidence="1">
    <location>
        <begin position="125"/>
        <end position="144"/>
    </location>
</feature>
<evidence type="ECO:0000259" key="4">
    <source>
        <dbReference type="Pfam" id="PF22691"/>
    </source>
</evidence>
<evidence type="ECO:0000259" key="3">
    <source>
        <dbReference type="Pfam" id="PF12172"/>
    </source>
</evidence>
<evidence type="ECO:0000313" key="6">
    <source>
        <dbReference type="Proteomes" id="UP001595844"/>
    </source>
</evidence>
<feature type="domain" description="ChsH2 rubredoxin-like zinc ribbon" evidence="3">
    <location>
        <begin position="10"/>
        <end position="45"/>
    </location>
</feature>
<dbReference type="Pfam" id="PF01796">
    <property type="entry name" value="OB_ChsH2_C"/>
    <property type="match status" value="1"/>
</dbReference>
<dbReference type="InterPro" id="IPR016039">
    <property type="entry name" value="Thiolase-like"/>
</dbReference>
<feature type="domain" description="ChsH2 C-terminal OB-fold" evidence="2">
    <location>
        <begin position="49"/>
        <end position="112"/>
    </location>
</feature>
<dbReference type="PANTHER" id="PTHR42870">
    <property type="entry name" value="ACETYL-COA C-ACETYLTRANSFERASE"/>
    <property type="match status" value="1"/>
</dbReference>
<keyword evidence="6" id="KW-1185">Reference proteome</keyword>